<dbReference type="NCBIfam" id="TIGR00539">
    <property type="entry name" value="hemN_rel"/>
    <property type="match status" value="1"/>
</dbReference>
<dbReference type="SUPFAM" id="SSF102114">
    <property type="entry name" value="Radical SAM enzymes"/>
    <property type="match status" value="1"/>
</dbReference>
<dbReference type="GO" id="GO:0006779">
    <property type="term" value="P:porphyrin-containing compound biosynthetic process"/>
    <property type="evidence" value="ECO:0007669"/>
    <property type="project" value="InterPro"/>
</dbReference>
<comment type="function">
    <text evidence="2">Probably acts as a heme chaperone, transferring heme to an unknown acceptor. Binds one molecule of heme per monomer, possibly covalently. Binds 1 [4Fe-4S] cluster. The cluster is coordinated with 3 cysteines and an exchangeable S-adenosyl-L-methionine.</text>
</comment>
<evidence type="ECO:0000256" key="2">
    <source>
        <dbReference type="RuleBase" id="RU364116"/>
    </source>
</evidence>
<feature type="domain" description="Radical SAM core" evidence="3">
    <location>
        <begin position="2"/>
        <end position="235"/>
    </location>
</feature>
<keyword evidence="2" id="KW-0349">Heme</keyword>
<dbReference type="InterPro" id="IPR007197">
    <property type="entry name" value="rSAM"/>
</dbReference>
<comment type="similarity">
    <text evidence="1">Belongs to the anaerobic coproporphyrinogen-III oxidase family. HemW subfamily.</text>
</comment>
<keyword evidence="2" id="KW-0004">4Fe-4S</keyword>
<dbReference type="SMART" id="SM00729">
    <property type="entry name" value="Elp3"/>
    <property type="match status" value="1"/>
</dbReference>
<dbReference type="PROSITE" id="PS51918">
    <property type="entry name" value="RADICAL_SAM"/>
    <property type="match status" value="1"/>
</dbReference>
<dbReference type="CDD" id="cd01335">
    <property type="entry name" value="Radical_SAM"/>
    <property type="match status" value="1"/>
</dbReference>
<dbReference type="GO" id="GO:0051539">
    <property type="term" value="F:4 iron, 4 sulfur cluster binding"/>
    <property type="evidence" value="ECO:0007669"/>
    <property type="project" value="UniProtKB-UniRule"/>
</dbReference>
<accession>J4KT41</accession>
<dbReference type="EMBL" id="JH611164">
    <property type="protein sequence ID" value="EJP73794.1"/>
    <property type="molecule type" value="Genomic_DNA"/>
</dbReference>
<proteinExistence type="inferred from homology"/>
<keyword evidence="2" id="KW-0143">Chaperone</keyword>
<dbReference type="HOGENOM" id="CLU_027579_2_1_6"/>
<dbReference type="SFLD" id="SFLDF00288">
    <property type="entry name" value="HemN-like__clustered_with_nucl"/>
    <property type="match status" value="1"/>
</dbReference>
<comment type="subcellular location">
    <subcellularLocation>
        <location evidence="2">Cytoplasm</location>
    </subcellularLocation>
</comment>
<keyword evidence="2" id="KW-0411">Iron-sulfur</keyword>
<keyword evidence="4" id="KW-0560">Oxidoreductase</keyword>
<protein>
    <recommendedName>
        <fullName evidence="2">Heme chaperone HemW</fullName>
    </recommendedName>
</protein>
<dbReference type="PANTHER" id="PTHR13932:SF5">
    <property type="entry name" value="RADICAL S-ADENOSYL METHIONINE DOMAIN-CONTAINING PROTEIN 1, MITOCHONDRIAL"/>
    <property type="match status" value="1"/>
</dbReference>
<gene>
    <name evidence="4" type="ORF">NT02SARS_0475</name>
</gene>
<dbReference type="SFLD" id="SFLDS00029">
    <property type="entry name" value="Radical_SAM"/>
    <property type="match status" value="1"/>
</dbReference>
<organism evidence="4 5">
    <name type="scientific">SAR86 cluster bacterium SAR86B</name>
    <dbReference type="NCBI Taxonomy" id="1123867"/>
    <lineage>
        <taxon>Bacteria</taxon>
        <taxon>Pseudomonadati</taxon>
        <taxon>Pseudomonadota</taxon>
        <taxon>Gammaproteobacteria</taxon>
        <taxon>SAR86 cluster</taxon>
    </lineage>
</organism>
<keyword evidence="2" id="KW-0949">S-adenosyl-L-methionine</keyword>
<dbReference type="Pfam" id="PF04055">
    <property type="entry name" value="Radical_SAM"/>
    <property type="match status" value="1"/>
</dbReference>
<dbReference type="SFLD" id="SFLDG01082">
    <property type="entry name" value="B12-binding_domain_containing"/>
    <property type="match status" value="1"/>
</dbReference>
<dbReference type="GO" id="GO:0005737">
    <property type="term" value="C:cytoplasm"/>
    <property type="evidence" value="ECO:0007669"/>
    <property type="project" value="UniProtKB-SubCell"/>
</dbReference>
<keyword evidence="2" id="KW-0963">Cytoplasm</keyword>
<dbReference type="InterPro" id="IPR058240">
    <property type="entry name" value="rSAM_sf"/>
</dbReference>
<evidence type="ECO:0000259" key="3">
    <source>
        <dbReference type="PROSITE" id="PS51918"/>
    </source>
</evidence>
<dbReference type="InterPro" id="IPR034505">
    <property type="entry name" value="Coproporphyrinogen-III_oxidase"/>
</dbReference>
<dbReference type="AlphaFoldDB" id="J4KT41"/>
<sequence length="374" mass="43008">MNNNLPNISLYIHFPWCEKKCPYCDFNVTTVKKDGDIFALTEAVINDISLSKDDINNRKFQSVYFGGGTPSLVPEEYFKKILDFLRKKEMIDSSAEITVEFNPKEANKDKIASLLSAGINRISLGVQSFDESVLNQLGRNHSAAEAKKAIANLAYFSNLNTTIDLIYGVMDQSSKSFENDINLFLDHDINHLSLYQLTIEPNTIFYKKELNLPDELKINQFENIAKQLLKDSGYLQYEVSSWCKENKKSAHNINYWSYGDFLGVGPGAHSKITNSDGIQRQMRLKKLTSYINNPQKKKSETIAYEDINFDFMINFLRMKNKTSFESFEERFDYLDKSKFFKSYEKGIELGLLEKSHVGTTEKGFRLLNDTVNLF</sequence>
<dbReference type="GO" id="GO:0004109">
    <property type="term" value="F:coproporphyrinogen oxidase activity"/>
    <property type="evidence" value="ECO:0007669"/>
    <property type="project" value="InterPro"/>
</dbReference>
<dbReference type="InterPro" id="IPR004559">
    <property type="entry name" value="HemW-like"/>
</dbReference>
<name>J4KT41_9GAMM</name>
<dbReference type="SFLD" id="SFLDG01065">
    <property type="entry name" value="anaerobic_coproporphyrinogen-I"/>
    <property type="match status" value="1"/>
</dbReference>
<dbReference type="Proteomes" id="UP000010116">
    <property type="component" value="Unassembled WGS sequence"/>
</dbReference>
<dbReference type="Gene3D" id="3.30.750.200">
    <property type="match status" value="1"/>
</dbReference>
<keyword evidence="2" id="KW-0479">Metal-binding</keyword>
<dbReference type="InterPro" id="IPR006638">
    <property type="entry name" value="Elp3/MiaA/NifB-like_rSAM"/>
</dbReference>
<evidence type="ECO:0000256" key="1">
    <source>
        <dbReference type="ARBA" id="ARBA00006100"/>
    </source>
</evidence>
<dbReference type="GO" id="GO:0046872">
    <property type="term" value="F:metal ion binding"/>
    <property type="evidence" value="ECO:0007669"/>
    <property type="project" value="UniProtKB-UniRule"/>
</dbReference>
<dbReference type="PANTHER" id="PTHR13932">
    <property type="entry name" value="COPROPORPHYRINIGEN III OXIDASE"/>
    <property type="match status" value="1"/>
</dbReference>
<evidence type="ECO:0000313" key="4">
    <source>
        <dbReference type="EMBL" id="EJP73794.1"/>
    </source>
</evidence>
<reference evidence="4 5" key="1">
    <citation type="journal article" date="2012" name="ISME J.">
        <title>Genomic insights to SAR86, an abundant and uncultivated marine bacterial lineage.</title>
        <authorList>
            <person name="Dupont C.L."/>
            <person name="Rusch D.B."/>
            <person name="Yooseph S."/>
            <person name="Lombardo M.J."/>
            <person name="Richter R.A."/>
            <person name="Valas R."/>
            <person name="Novotny M."/>
            <person name="Yee-Greenbaum J."/>
            <person name="Selengut J.D."/>
            <person name="Haft D.H."/>
            <person name="Halpern A.L."/>
            <person name="Lasken R.S."/>
            <person name="Nealson K."/>
            <person name="Friedman R."/>
            <person name="Venter J.C."/>
        </authorList>
    </citation>
    <scope>NUCLEOTIDE SEQUENCE [LARGE SCALE GENOMIC DNA]</scope>
</reference>
<keyword evidence="2" id="KW-0408">Iron</keyword>
<dbReference type="SFLD" id="SFLDF00562">
    <property type="entry name" value="HemN-like__clustered_with_heat"/>
    <property type="match status" value="1"/>
</dbReference>
<evidence type="ECO:0000313" key="5">
    <source>
        <dbReference type="Proteomes" id="UP000010116"/>
    </source>
</evidence>